<organism evidence="1 2">
    <name type="scientific">Discostella pseudostelligera</name>
    <dbReference type="NCBI Taxonomy" id="259834"/>
    <lineage>
        <taxon>Eukaryota</taxon>
        <taxon>Sar</taxon>
        <taxon>Stramenopiles</taxon>
        <taxon>Ochrophyta</taxon>
        <taxon>Bacillariophyta</taxon>
        <taxon>Coscinodiscophyceae</taxon>
        <taxon>Thalassiosirophycidae</taxon>
        <taxon>Stephanodiscales</taxon>
        <taxon>Stephanodiscaceae</taxon>
        <taxon>Discostella</taxon>
    </lineage>
</organism>
<accession>A0ABD3M7Y9</accession>
<proteinExistence type="predicted"/>
<comment type="caution">
    <text evidence="1">The sequence shown here is derived from an EMBL/GenBank/DDBJ whole genome shotgun (WGS) entry which is preliminary data.</text>
</comment>
<sequence length="587" mass="66507">MNPSTRKKCHMYGGALLAFLVCALNFTILSNLTMSEDRYDNNIMVNNTPTTEAVSGSGSRDAKSGAVESVSTWSTTCQHLMAHQNGVWHHAFSDNISSSIANDPSILYLFFPEEMKWLHGDKRTSNNTSFGTCTRSNKYEMYNSLLGHQCGCGVASFQPSHSVWFYNTSSISSNVATNTVTIDSSSPKSHDYFQTSSTLRLARRIANANATICFVGDSVDYQIYMAMHNNLRRMDQLHQQYSPDDVQDGGLVLVVTREIPVVHATFEAGNDRDWFMQGRRPPIDEGHAFLYAERPPPGGFGNRSMHSILETKAIFKDRKFARIRYFMSYGWSPWNVDFMEDCNIIVQNFGLHYSSDGNHTNKVTGHSLFDDMLAAITYLSNFTASARRRIAVWRSALPQHFATSDGHYHGAWLNLEKEHTCSPIDKDATLKEQEYNNEYDAAFSKLCRADDQKSECSQYRHRCTVNPIADVEYQTIYNFWRANNCTHRIDNECLRLSKLHGQVTGTIYRWNIFNIFDVEWWHTDNMDLPYLSSEVCKVIVTNVIPAEFFNGNNVNIVRKCCGFNFFVNAPDDDDDSPASTGTTGVAI</sequence>
<dbReference type="Proteomes" id="UP001530293">
    <property type="component" value="Unassembled WGS sequence"/>
</dbReference>
<evidence type="ECO:0000313" key="2">
    <source>
        <dbReference type="Proteomes" id="UP001530293"/>
    </source>
</evidence>
<evidence type="ECO:0000313" key="1">
    <source>
        <dbReference type="EMBL" id="KAL3760068.1"/>
    </source>
</evidence>
<dbReference type="AlphaFoldDB" id="A0ABD3M7Y9"/>
<dbReference type="EMBL" id="JALLBG020000194">
    <property type="protein sequence ID" value="KAL3760068.1"/>
    <property type="molecule type" value="Genomic_DNA"/>
</dbReference>
<protein>
    <submittedName>
        <fullName evidence="1">Uncharacterized protein</fullName>
    </submittedName>
</protein>
<gene>
    <name evidence="1" type="ORF">ACHAWU_006616</name>
</gene>
<reference evidence="1 2" key="1">
    <citation type="submission" date="2024-10" db="EMBL/GenBank/DDBJ databases">
        <title>Updated reference genomes for cyclostephanoid diatoms.</title>
        <authorList>
            <person name="Roberts W.R."/>
            <person name="Alverson A.J."/>
        </authorList>
    </citation>
    <scope>NUCLEOTIDE SEQUENCE [LARGE SCALE GENOMIC DNA]</scope>
    <source>
        <strain evidence="1 2">AJA232-27</strain>
    </source>
</reference>
<name>A0ABD3M7Y9_9STRA</name>
<keyword evidence="2" id="KW-1185">Reference proteome</keyword>